<dbReference type="GO" id="GO:0003677">
    <property type="term" value="F:DNA binding"/>
    <property type="evidence" value="ECO:0007669"/>
    <property type="project" value="InterPro"/>
</dbReference>
<dbReference type="SMART" id="SM00530">
    <property type="entry name" value="HTH_XRE"/>
    <property type="match status" value="1"/>
</dbReference>
<feature type="domain" description="HTH cro/C1-type" evidence="1">
    <location>
        <begin position="17"/>
        <end position="75"/>
    </location>
</feature>
<accession>A0A809S916</accession>
<organism evidence="2 3">
    <name type="scientific">Sulfuriferula nivalis</name>
    <dbReference type="NCBI Taxonomy" id="2675298"/>
    <lineage>
        <taxon>Bacteria</taxon>
        <taxon>Pseudomonadati</taxon>
        <taxon>Pseudomonadota</taxon>
        <taxon>Betaproteobacteria</taxon>
        <taxon>Nitrosomonadales</taxon>
        <taxon>Sulfuricellaceae</taxon>
        <taxon>Sulfuriferula</taxon>
    </lineage>
</organism>
<dbReference type="Proteomes" id="UP000463939">
    <property type="component" value="Chromosome"/>
</dbReference>
<dbReference type="SUPFAM" id="SSF47413">
    <property type="entry name" value="lambda repressor-like DNA-binding domains"/>
    <property type="match status" value="1"/>
</dbReference>
<gene>
    <name evidence="2" type="ORF">SFSGTM_13100</name>
</gene>
<dbReference type="CDD" id="cd00093">
    <property type="entry name" value="HTH_XRE"/>
    <property type="match status" value="1"/>
</dbReference>
<keyword evidence="3" id="KW-1185">Reference proteome</keyword>
<evidence type="ECO:0000259" key="1">
    <source>
        <dbReference type="PROSITE" id="PS50943"/>
    </source>
</evidence>
<dbReference type="InterPro" id="IPR001387">
    <property type="entry name" value="Cro/C1-type_HTH"/>
</dbReference>
<dbReference type="EMBL" id="AP021881">
    <property type="protein sequence ID" value="BBP00602.1"/>
    <property type="molecule type" value="Genomic_DNA"/>
</dbReference>
<dbReference type="PROSITE" id="PS50943">
    <property type="entry name" value="HTH_CROC1"/>
    <property type="match status" value="1"/>
</dbReference>
<dbReference type="RefSeq" id="WP_162084503.1">
    <property type="nucleotide sequence ID" value="NZ_AP021881.1"/>
</dbReference>
<evidence type="ECO:0000313" key="3">
    <source>
        <dbReference type="Proteomes" id="UP000463939"/>
    </source>
</evidence>
<dbReference type="Pfam" id="PF01381">
    <property type="entry name" value="HTH_3"/>
    <property type="match status" value="1"/>
</dbReference>
<proteinExistence type="predicted"/>
<dbReference type="Gene3D" id="1.10.260.40">
    <property type="entry name" value="lambda repressor-like DNA-binding domains"/>
    <property type="match status" value="1"/>
</dbReference>
<evidence type="ECO:0000313" key="2">
    <source>
        <dbReference type="EMBL" id="BBP00602.1"/>
    </source>
</evidence>
<dbReference type="InterPro" id="IPR010982">
    <property type="entry name" value="Lambda_DNA-bd_dom_sf"/>
</dbReference>
<dbReference type="KEGG" id="sniv:SFSGTM_13100"/>
<dbReference type="AlphaFoldDB" id="A0A809S916"/>
<name>A0A809S916_9PROT</name>
<protein>
    <recommendedName>
        <fullName evidence="1">HTH cro/C1-type domain-containing protein</fullName>
    </recommendedName>
</protein>
<sequence>MNELTTTPSNPSLIEVLEEAAKRKGLNKQQLALALGVTYSYYAQLKSGLRDTKQISDSFAEQCARFLGVPRIKVLLSAGKITASDFYEVASEDEFRLNVWKALDFIKADTDWGPYFPYQLLNAEADPVIQQFVVLLYEKATGKVLLGERFSTQDLTVKLHLKLTHLE</sequence>
<reference evidence="3" key="1">
    <citation type="submission" date="2019-11" db="EMBL/GenBank/DDBJ databases">
        <title>Isolation and characterization of a novel species in the genus Sulfuriferula.</title>
        <authorList>
            <person name="Mochizuki J."/>
            <person name="Kojima H."/>
            <person name="Fukui M."/>
        </authorList>
    </citation>
    <scope>NUCLEOTIDE SEQUENCE [LARGE SCALE GENOMIC DNA]</scope>
    <source>
        <strain evidence="3">SGTM</strain>
    </source>
</reference>